<dbReference type="Proteomes" id="UP000234275">
    <property type="component" value="Unassembled WGS sequence"/>
</dbReference>
<dbReference type="OrthoDB" id="3358371at2759"/>
<dbReference type="GO" id="GO:0005634">
    <property type="term" value="C:nucleus"/>
    <property type="evidence" value="ECO:0007669"/>
    <property type="project" value="TreeGrafter"/>
</dbReference>
<dbReference type="AlphaFoldDB" id="A0A2I2FXR0"/>
<keyword evidence="3" id="KW-0560">Oxidoreductase</keyword>
<evidence type="ECO:0000313" key="6">
    <source>
        <dbReference type="Proteomes" id="UP000234275"/>
    </source>
</evidence>
<dbReference type="PANTHER" id="PTHR42748:SF30">
    <property type="entry name" value="NMRA-LIKE DOMAIN-CONTAINING PROTEIN"/>
    <property type="match status" value="1"/>
</dbReference>
<evidence type="ECO:0000259" key="4">
    <source>
        <dbReference type="Pfam" id="PF05368"/>
    </source>
</evidence>
<evidence type="ECO:0000313" key="5">
    <source>
        <dbReference type="EMBL" id="PLB45421.1"/>
    </source>
</evidence>
<evidence type="ECO:0000256" key="3">
    <source>
        <dbReference type="ARBA" id="ARBA00023002"/>
    </source>
</evidence>
<comment type="caution">
    <text evidence="5">The sequence shown here is derived from an EMBL/GenBank/DDBJ whole genome shotgun (WGS) entry which is preliminary data.</text>
</comment>
<accession>A0A2I2FXR0</accession>
<dbReference type="VEuPathDB" id="FungiDB:P170DRAFT_512119"/>
<keyword evidence="6" id="KW-1185">Reference proteome</keyword>
<dbReference type="Pfam" id="PF05368">
    <property type="entry name" value="NmrA"/>
    <property type="match status" value="1"/>
</dbReference>
<dbReference type="InterPro" id="IPR051164">
    <property type="entry name" value="NmrA-like_oxidored"/>
</dbReference>
<dbReference type="InterPro" id="IPR008030">
    <property type="entry name" value="NmrA-like"/>
</dbReference>
<dbReference type="GO" id="GO:0016491">
    <property type="term" value="F:oxidoreductase activity"/>
    <property type="evidence" value="ECO:0007669"/>
    <property type="project" value="UniProtKB-KW"/>
</dbReference>
<dbReference type="PANTHER" id="PTHR42748">
    <property type="entry name" value="NITROGEN METABOLITE REPRESSION PROTEIN NMRA FAMILY MEMBER"/>
    <property type="match status" value="1"/>
</dbReference>
<evidence type="ECO:0000256" key="1">
    <source>
        <dbReference type="ARBA" id="ARBA00006328"/>
    </source>
</evidence>
<dbReference type="EMBL" id="MSFO01000007">
    <property type="protein sequence ID" value="PLB45421.1"/>
    <property type="molecule type" value="Genomic_DNA"/>
</dbReference>
<feature type="domain" description="NmrA-like" evidence="4">
    <location>
        <begin position="4"/>
        <end position="319"/>
    </location>
</feature>
<dbReference type="GeneID" id="36562665"/>
<name>A0A2I2FXR0_9EURO</name>
<dbReference type="Gene3D" id="3.40.50.720">
    <property type="entry name" value="NAD(P)-binding Rossmann-like Domain"/>
    <property type="match status" value="1"/>
</dbReference>
<sequence length="331" mass="37232">MPQLTILGATGNQGRGLLRALHANKHHHPDLTIHAITRNPASESAQSLLSDFPELRIRLVPGDVYRAETLRDGFRDADALFAMTHNRLPGRLIETEDEMRHELVAGRNIVDVAREFHIPHVILSSLPNLSRCSQGRFTKVFHFDHKNQIEEWARQELPAVTVLYPGLYYSNLSTPQYCRRTEDNIVRFCAPCPPSKPADWVDPAWDIGVYAAKIFHLGPHKTASKIYPVVAPKITFADMARTFSAVTGQRAVFEPISLDEWGQIVARAAGRGYERDIRQMMEWIVVAPQEKVCYGTMDEAEDLSGVDLGVRASTFEEWLVRSGWQGPPSQG</sequence>
<evidence type="ECO:0000256" key="2">
    <source>
        <dbReference type="ARBA" id="ARBA00022857"/>
    </source>
</evidence>
<dbReference type="Gene3D" id="3.90.25.10">
    <property type="entry name" value="UDP-galactose 4-epimerase, domain 1"/>
    <property type="match status" value="1"/>
</dbReference>
<dbReference type="SUPFAM" id="SSF51735">
    <property type="entry name" value="NAD(P)-binding Rossmann-fold domains"/>
    <property type="match status" value="1"/>
</dbReference>
<reference evidence="5 6" key="1">
    <citation type="submission" date="2016-12" db="EMBL/GenBank/DDBJ databases">
        <title>The genomes of Aspergillus section Nigri reveals drivers in fungal speciation.</title>
        <authorList>
            <consortium name="DOE Joint Genome Institute"/>
            <person name="Vesth T.C."/>
            <person name="Nybo J."/>
            <person name="Theobald S."/>
            <person name="Brandl J."/>
            <person name="Frisvad J.C."/>
            <person name="Nielsen K.F."/>
            <person name="Lyhne E.K."/>
            <person name="Kogle M.E."/>
            <person name="Kuo A."/>
            <person name="Riley R."/>
            <person name="Clum A."/>
            <person name="Nolan M."/>
            <person name="Lipzen A."/>
            <person name="Salamov A."/>
            <person name="Henrissat B."/>
            <person name="Wiebenga A."/>
            <person name="De Vries R.P."/>
            <person name="Grigoriev I.V."/>
            <person name="Mortensen U.H."/>
            <person name="Andersen M.R."/>
            <person name="Baker S.E."/>
        </authorList>
    </citation>
    <scope>NUCLEOTIDE SEQUENCE [LARGE SCALE GENOMIC DNA]</scope>
    <source>
        <strain evidence="5 6">IBT 23096</strain>
    </source>
</reference>
<dbReference type="RefSeq" id="XP_024700723.1">
    <property type="nucleotide sequence ID" value="XM_024854959.1"/>
</dbReference>
<gene>
    <name evidence="5" type="ORF">P170DRAFT_512119</name>
</gene>
<organism evidence="5 6">
    <name type="scientific">Aspergillus steynii IBT 23096</name>
    <dbReference type="NCBI Taxonomy" id="1392250"/>
    <lineage>
        <taxon>Eukaryota</taxon>
        <taxon>Fungi</taxon>
        <taxon>Dikarya</taxon>
        <taxon>Ascomycota</taxon>
        <taxon>Pezizomycotina</taxon>
        <taxon>Eurotiomycetes</taxon>
        <taxon>Eurotiomycetidae</taxon>
        <taxon>Eurotiales</taxon>
        <taxon>Aspergillaceae</taxon>
        <taxon>Aspergillus</taxon>
        <taxon>Aspergillus subgen. Circumdati</taxon>
    </lineage>
</organism>
<proteinExistence type="inferred from homology"/>
<protein>
    <submittedName>
        <fullName evidence="5">Cinnamoyl-CoA reductase</fullName>
    </submittedName>
</protein>
<dbReference type="STRING" id="1392250.A0A2I2FXR0"/>
<dbReference type="InterPro" id="IPR036291">
    <property type="entry name" value="NAD(P)-bd_dom_sf"/>
</dbReference>
<comment type="similarity">
    <text evidence="1">Belongs to the NmrA-type oxidoreductase family.</text>
</comment>
<keyword evidence="2" id="KW-0521">NADP</keyword>